<keyword evidence="3" id="KW-1185">Reference proteome</keyword>
<protein>
    <submittedName>
        <fullName evidence="2">Uncharacterized protein</fullName>
    </submittedName>
</protein>
<dbReference type="Pfam" id="PF02515">
    <property type="entry name" value="CoA_transf_3"/>
    <property type="match status" value="1"/>
</dbReference>
<dbReference type="InterPro" id="IPR052985">
    <property type="entry name" value="CoA-trans_III_biosynth/detox"/>
</dbReference>
<comment type="caution">
    <text evidence="2">The sequence shown here is derived from an EMBL/GenBank/DDBJ whole genome shotgun (WGS) entry which is preliminary data.</text>
</comment>
<dbReference type="PANTHER" id="PTHR48229:SF2">
    <property type="entry name" value="CAIB_BAIF FAMILY PROTEIN"/>
    <property type="match status" value="1"/>
</dbReference>
<evidence type="ECO:0000313" key="3">
    <source>
        <dbReference type="Proteomes" id="UP000838763"/>
    </source>
</evidence>
<dbReference type="OrthoDB" id="2308815at2759"/>
<gene>
    <name evidence="2" type="ORF">PPNO1_LOCUS2828</name>
</gene>
<reference evidence="2" key="1">
    <citation type="submission" date="2022-11" db="EMBL/GenBank/DDBJ databases">
        <authorList>
            <person name="Scott C."/>
            <person name="Bruce N."/>
        </authorList>
    </citation>
    <scope>NUCLEOTIDE SEQUENCE</scope>
</reference>
<evidence type="ECO:0000256" key="1">
    <source>
        <dbReference type="ARBA" id="ARBA00008383"/>
    </source>
</evidence>
<dbReference type="InterPro" id="IPR023606">
    <property type="entry name" value="CoA-Trfase_III_dom_1_sf"/>
</dbReference>
<organism evidence="2 3">
    <name type="scientific">Parascedosporium putredinis</name>
    <dbReference type="NCBI Taxonomy" id="1442378"/>
    <lineage>
        <taxon>Eukaryota</taxon>
        <taxon>Fungi</taxon>
        <taxon>Dikarya</taxon>
        <taxon>Ascomycota</taxon>
        <taxon>Pezizomycotina</taxon>
        <taxon>Sordariomycetes</taxon>
        <taxon>Hypocreomycetidae</taxon>
        <taxon>Microascales</taxon>
        <taxon>Microascaceae</taxon>
        <taxon>Parascedosporium</taxon>
    </lineage>
</organism>
<evidence type="ECO:0000313" key="2">
    <source>
        <dbReference type="EMBL" id="CAI4213076.1"/>
    </source>
</evidence>
<dbReference type="Proteomes" id="UP000838763">
    <property type="component" value="Unassembled WGS sequence"/>
</dbReference>
<dbReference type="SUPFAM" id="SSF89796">
    <property type="entry name" value="CoA-transferase family III (CaiB/BaiF)"/>
    <property type="match status" value="2"/>
</dbReference>
<dbReference type="AlphaFoldDB" id="A0A9P1H0A7"/>
<dbReference type="GO" id="GO:0003824">
    <property type="term" value="F:catalytic activity"/>
    <property type="evidence" value="ECO:0007669"/>
    <property type="project" value="InterPro"/>
</dbReference>
<dbReference type="InterPro" id="IPR003673">
    <property type="entry name" value="CoA-Trfase_fam_III"/>
</dbReference>
<comment type="similarity">
    <text evidence="1">Belongs to the CoA-transferase III family.</text>
</comment>
<sequence>MSSSSEYSVPREANKLFVEGILNNAHLAHLPAELKALGHISALKALEATFLNLLLTKKYNIEPVKVKIDTDHASLFFMSPVITRYLKDGVPIPMSAFSPDLMKMIPSQDKHRSHASLHRRLATNIYKTKDGRYYHTHASMNPDPSLTALGLPLDGEEADTYDDVVQRIQKAVSEHNSTELDELMNEKYRQAGTIAYTSEEYFASEHGKAAGQAGLFEIARDPKSQQAPSWWDDNASNPSSPRRPLAGLKVVDLARVIAAPSITRGLAEMGASVMRVVSPHVTDLTPVLQDLNWGKWTAFLHLKDEADKEKLRALIREADVVVDGYRPGVMERLGFGREAVFDLVRGRSRGIIYVRENCYGWHGPWSHRSGWQQISDACCGVSKSYAEAMGVAGAVTPVFPNSDYCTGVYAVDVSLNYYSQWLVRSCGTYPKNVWDEVWTRHGSPKFQHYHAMPYLIPAMLKILHEHDAKVLFNPDFFEQRVSKVLDTTFIQVKPIAQFPGGEVELKYTVGTRGNGVDEPVWPEDLTVETVAAVASKA</sequence>
<accession>A0A9P1H0A7</accession>
<name>A0A9P1H0A7_9PEZI</name>
<dbReference type="Gene3D" id="3.40.50.10540">
    <property type="entry name" value="Crotonobetainyl-coa:carnitine coa-transferase, domain 1"/>
    <property type="match status" value="1"/>
</dbReference>
<dbReference type="EMBL" id="CALLCH030000007">
    <property type="protein sequence ID" value="CAI4213076.1"/>
    <property type="molecule type" value="Genomic_DNA"/>
</dbReference>
<proteinExistence type="inferred from homology"/>
<dbReference type="PANTHER" id="PTHR48229">
    <property type="entry name" value="CAIB/BAIF FAMILY ENZYME (AFU_ORTHOLOGUE AFUA_1G05360)-RELATED"/>
    <property type="match status" value="1"/>
</dbReference>